<dbReference type="SUPFAM" id="SSF56322">
    <property type="entry name" value="ADC synthase"/>
    <property type="match status" value="1"/>
</dbReference>
<evidence type="ECO:0000313" key="1">
    <source>
        <dbReference type="EMBL" id="ONK62067.1"/>
    </source>
</evidence>
<dbReference type="Gene3D" id="3.60.120.10">
    <property type="entry name" value="Anthranilate synthase"/>
    <property type="match status" value="1"/>
</dbReference>
<organism evidence="1 2">
    <name type="scientific">Asparagus officinalis</name>
    <name type="common">Garden asparagus</name>
    <dbReference type="NCBI Taxonomy" id="4686"/>
    <lineage>
        <taxon>Eukaryota</taxon>
        <taxon>Viridiplantae</taxon>
        <taxon>Streptophyta</taxon>
        <taxon>Embryophyta</taxon>
        <taxon>Tracheophyta</taxon>
        <taxon>Spermatophyta</taxon>
        <taxon>Magnoliopsida</taxon>
        <taxon>Liliopsida</taxon>
        <taxon>Asparagales</taxon>
        <taxon>Asparagaceae</taxon>
        <taxon>Asparagoideae</taxon>
        <taxon>Asparagus</taxon>
    </lineage>
</organism>
<name>A0A5P1EA26_ASPOF</name>
<gene>
    <name evidence="1" type="ORF">A4U43_C07F20</name>
</gene>
<feature type="non-terminal residue" evidence="1">
    <location>
        <position position="1"/>
    </location>
</feature>
<dbReference type="AlphaFoldDB" id="A0A5P1EA26"/>
<protein>
    <submittedName>
        <fullName evidence="1">Uncharacterized protein</fullName>
    </submittedName>
</protein>
<dbReference type="Proteomes" id="UP000243459">
    <property type="component" value="Chromosome 7"/>
</dbReference>
<accession>A0A5P1EA26</accession>
<proteinExistence type="predicted"/>
<dbReference type="EMBL" id="CM007387">
    <property type="protein sequence ID" value="ONK62067.1"/>
    <property type="molecule type" value="Genomic_DNA"/>
</dbReference>
<reference evidence="2" key="1">
    <citation type="journal article" date="2017" name="Nat. Commun.">
        <title>The asparagus genome sheds light on the origin and evolution of a young Y chromosome.</title>
        <authorList>
            <person name="Harkess A."/>
            <person name="Zhou J."/>
            <person name="Xu C."/>
            <person name="Bowers J.E."/>
            <person name="Van der Hulst R."/>
            <person name="Ayyampalayam S."/>
            <person name="Mercati F."/>
            <person name="Riccardi P."/>
            <person name="McKain M.R."/>
            <person name="Kakrana A."/>
            <person name="Tang H."/>
            <person name="Ray J."/>
            <person name="Groenendijk J."/>
            <person name="Arikit S."/>
            <person name="Mathioni S.M."/>
            <person name="Nakano M."/>
            <person name="Shan H."/>
            <person name="Telgmann-Rauber A."/>
            <person name="Kanno A."/>
            <person name="Yue Z."/>
            <person name="Chen H."/>
            <person name="Li W."/>
            <person name="Chen Y."/>
            <person name="Xu X."/>
            <person name="Zhang Y."/>
            <person name="Luo S."/>
            <person name="Chen H."/>
            <person name="Gao J."/>
            <person name="Mao Z."/>
            <person name="Pires J.C."/>
            <person name="Luo M."/>
            <person name="Kudrna D."/>
            <person name="Wing R.A."/>
            <person name="Meyers B.C."/>
            <person name="Yi K."/>
            <person name="Kong H."/>
            <person name="Lavrijsen P."/>
            <person name="Sunseri F."/>
            <person name="Falavigna A."/>
            <person name="Ye Y."/>
            <person name="Leebens-Mack J.H."/>
            <person name="Chen G."/>
        </authorList>
    </citation>
    <scope>NUCLEOTIDE SEQUENCE [LARGE SCALE GENOMIC DNA]</scope>
    <source>
        <strain evidence="2">cv. DH0086</strain>
    </source>
</reference>
<dbReference type="InterPro" id="IPR005801">
    <property type="entry name" value="ADC_synthase"/>
</dbReference>
<evidence type="ECO:0000313" key="2">
    <source>
        <dbReference type="Proteomes" id="UP000243459"/>
    </source>
</evidence>
<sequence>VTGELFDHLTCWDALRAAMPVGTVSGAPKTPMEDPTHKRGIQCLLELDLYLGYEVSPLLPRGCSHSELQP</sequence>
<keyword evidence="2" id="KW-1185">Reference proteome</keyword>
<dbReference type="Gramene" id="ONK62067">
    <property type="protein sequence ID" value="ONK62067"/>
    <property type="gene ID" value="A4U43_C07F20"/>
</dbReference>